<accession>A0AAD9ILV6</accession>
<dbReference type="Proteomes" id="UP001255856">
    <property type="component" value="Unassembled WGS sequence"/>
</dbReference>
<reference evidence="3" key="1">
    <citation type="submission" date="2021-01" db="EMBL/GenBank/DDBJ databases">
        <authorList>
            <person name="Eckstrom K.M.E."/>
        </authorList>
    </citation>
    <scope>NUCLEOTIDE SEQUENCE</scope>
    <source>
        <strain evidence="3">UVCC 0001</strain>
    </source>
</reference>
<organism evidence="3 4">
    <name type="scientific">Prototheca wickerhamii</name>
    <dbReference type="NCBI Taxonomy" id="3111"/>
    <lineage>
        <taxon>Eukaryota</taxon>
        <taxon>Viridiplantae</taxon>
        <taxon>Chlorophyta</taxon>
        <taxon>core chlorophytes</taxon>
        <taxon>Trebouxiophyceae</taxon>
        <taxon>Chlorellales</taxon>
        <taxon>Chlorellaceae</taxon>
        <taxon>Prototheca</taxon>
    </lineage>
</organism>
<comment type="caution">
    <text evidence="3">The sequence shown here is derived from an EMBL/GenBank/DDBJ whole genome shotgun (WGS) entry which is preliminary data.</text>
</comment>
<evidence type="ECO:0000313" key="4">
    <source>
        <dbReference type="Proteomes" id="UP001255856"/>
    </source>
</evidence>
<sequence length="179" mass="19119">MFGSCELPGAGASFARITFTPPLVAMGAMSGAAACLAFFSRLRRRLRESKARRQRKDLVLGLSGGCSADPCWAKGLSEDECDTPSDGSASRFPSGVVTPQGPLTPPREAGKAGGGWQHGRQPPPDPAKASLVLKGYTMNSGEMVFFVHVADLSPIKTQPKFRGYSSYFFPNNRPALFGY</sequence>
<keyword evidence="2" id="KW-1133">Transmembrane helix</keyword>
<protein>
    <submittedName>
        <fullName evidence="3">Uncharacterized protein</fullName>
    </submittedName>
</protein>
<keyword evidence="2" id="KW-0812">Transmembrane</keyword>
<proteinExistence type="predicted"/>
<keyword evidence="2" id="KW-0472">Membrane</keyword>
<evidence type="ECO:0000256" key="1">
    <source>
        <dbReference type="SAM" id="MobiDB-lite"/>
    </source>
</evidence>
<name>A0AAD9ILV6_PROWI</name>
<gene>
    <name evidence="3" type="ORF">QBZ16_000725</name>
</gene>
<feature type="region of interest" description="Disordered" evidence="1">
    <location>
        <begin position="77"/>
        <end position="129"/>
    </location>
</feature>
<dbReference type="AlphaFoldDB" id="A0AAD9ILV6"/>
<keyword evidence="4" id="KW-1185">Reference proteome</keyword>
<feature type="transmembrane region" description="Helical" evidence="2">
    <location>
        <begin position="23"/>
        <end position="42"/>
    </location>
</feature>
<evidence type="ECO:0000256" key="2">
    <source>
        <dbReference type="SAM" id="Phobius"/>
    </source>
</evidence>
<evidence type="ECO:0000313" key="3">
    <source>
        <dbReference type="EMBL" id="KAK2080871.1"/>
    </source>
</evidence>
<dbReference type="EMBL" id="JASFZW010000001">
    <property type="protein sequence ID" value="KAK2080871.1"/>
    <property type="molecule type" value="Genomic_DNA"/>
</dbReference>